<gene>
    <name evidence="1" type="ORF">Taro_054314</name>
</gene>
<dbReference type="Proteomes" id="UP000652761">
    <property type="component" value="Unassembled WGS sequence"/>
</dbReference>
<keyword evidence="2" id="KW-1185">Reference proteome</keyword>
<comment type="caution">
    <text evidence="1">The sequence shown here is derived from an EMBL/GenBank/DDBJ whole genome shotgun (WGS) entry which is preliminary data.</text>
</comment>
<proteinExistence type="predicted"/>
<sequence length="129" mass="13571">MVALAYVASRPRGVSGVWGGSACRPLTLWRSEVAMLVVRRPSHVVAQWSPVLVALASEGLVIPTGPCSQGSLPLLPSGRGSSSLELGVGRVAEMTVVPCAVSSSEGECCELLYLSELRVVLCKFSRYAP</sequence>
<reference evidence="1" key="1">
    <citation type="submission" date="2017-07" db="EMBL/GenBank/DDBJ databases">
        <title>Taro Niue Genome Assembly and Annotation.</title>
        <authorList>
            <person name="Atibalentja N."/>
            <person name="Keating K."/>
            <person name="Fields C.J."/>
        </authorList>
    </citation>
    <scope>NUCLEOTIDE SEQUENCE</scope>
    <source>
        <strain evidence="1">Niue_2</strain>
        <tissue evidence="1">Leaf</tissue>
    </source>
</reference>
<dbReference type="EMBL" id="NMUH01010810">
    <property type="protein sequence ID" value="MQM21276.1"/>
    <property type="molecule type" value="Genomic_DNA"/>
</dbReference>
<protein>
    <submittedName>
        <fullName evidence="1">Uncharacterized protein</fullName>
    </submittedName>
</protein>
<organism evidence="1 2">
    <name type="scientific">Colocasia esculenta</name>
    <name type="common">Wild taro</name>
    <name type="synonym">Arum esculentum</name>
    <dbReference type="NCBI Taxonomy" id="4460"/>
    <lineage>
        <taxon>Eukaryota</taxon>
        <taxon>Viridiplantae</taxon>
        <taxon>Streptophyta</taxon>
        <taxon>Embryophyta</taxon>
        <taxon>Tracheophyta</taxon>
        <taxon>Spermatophyta</taxon>
        <taxon>Magnoliopsida</taxon>
        <taxon>Liliopsida</taxon>
        <taxon>Araceae</taxon>
        <taxon>Aroideae</taxon>
        <taxon>Colocasieae</taxon>
        <taxon>Colocasia</taxon>
    </lineage>
</organism>
<name>A0A843XPP0_COLES</name>
<accession>A0A843XPP0</accession>
<dbReference type="AlphaFoldDB" id="A0A843XPP0"/>
<evidence type="ECO:0000313" key="2">
    <source>
        <dbReference type="Proteomes" id="UP000652761"/>
    </source>
</evidence>
<evidence type="ECO:0000313" key="1">
    <source>
        <dbReference type="EMBL" id="MQM21276.1"/>
    </source>
</evidence>